<name>A0A0F9HSC9_9ZZZZ</name>
<comment type="caution">
    <text evidence="1">The sequence shown here is derived from an EMBL/GenBank/DDBJ whole genome shotgun (WGS) entry which is preliminary data.</text>
</comment>
<protein>
    <submittedName>
        <fullName evidence="1">Uncharacterized protein</fullName>
    </submittedName>
</protein>
<proteinExistence type="predicted"/>
<dbReference type="AlphaFoldDB" id="A0A0F9HSC9"/>
<sequence length="85" mass="9496">MCDKCPGLPPEGADPSKVLEAAMEQGWIPAFIALVKQKENGEVDLKHVHYLLRVSDPVAMQLVLGIVEELEKSMLEGMMRHARRN</sequence>
<reference evidence="1" key="1">
    <citation type="journal article" date="2015" name="Nature">
        <title>Complex archaea that bridge the gap between prokaryotes and eukaryotes.</title>
        <authorList>
            <person name="Spang A."/>
            <person name="Saw J.H."/>
            <person name="Jorgensen S.L."/>
            <person name="Zaremba-Niedzwiedzka K."/>
            <person name="Martijn J."/>
            <person name="Lind A.E."/>
            <person name="van Eijk R."/>
            <person name="Schleper C."/>
            <person name="Guy L."/>
            <person name="Ettema T.J."/>
        </authorList>
    </citation>
    <scope>NUCLEOTIDE SEQUENCE</scope>
</reference>
<dbReference type="EMBL" id="LAZR01016066">
    <property type="protein sequence ID" value="KKM06142.1"/>
    <property type="molecule type" value="Genomic_DNA"/>
</dbReference>
<organism evidence="1">
    <name type="scientific">marine sediment metagenome</name>
    <dbReference type="NCBI Taxonomy" id="412755"/>
    <lineage>
        <taxon>unclassified sequences</taxon>
        <taxon>metagenomes</taxon>
        <taxon>ecological metagenomes</taxon>
    </lineage>
</organism>
<accession>A0A0F9HSC9</accession>
<evidence type="ECO:0000313" key="1">
    <source>
        <dbReference type="EMBL" id="KKM06142.1"/>
    </source>
</evidence>
<gene>
    <name evidence="1" type="ORF">LCGC14_1746960</name>
</gene>